<proteinExistence type="predicted"/>
<feature type="repeat" description="PPR" evidence="2">
    <location>
        <begin position="123"/>
        <end position="157"/>
    </location>
</feature>
<feature type="repeat" description="PPR" evidence="2">
    <location>
        <begin position="584"/>
        <end position="618"/>
    </location>
</feature>
<reference evidence="3" key="1">
    <citation type="submission" date="2021-01" db="EMBL/GenBank/DDBJ databases">
        <title>Adiantum capillus-veneris genome.</title>
        <authorList>
            <person name="Fang Y."/>
            <person name="Liao Q."/>
        </authorList>
    </citation>
    <scope>NUCLEOTIDE SEQUENCE</scope>
    <source>
        <strain evidence="3">H3</strain>
        <tissue evidence="3">Leaf</tissue>
    </source>
</reference>
<dbReference type="NCBIfam" id="TIGR00756">
    <property type="entry name" value="PPR"/>
    <property type="match status" value="5"/>
</dbReference>
<protein>
    <recommendedName>
        <fullName evidence="5">Pentatricopeptide repeat-containing protein</fullName>
    </recommendedName>
</protein>
<dbReference type="InterPro" id="IPR046848">
    <property type="entry name" value="E_motif"/>
</dbReference>
<evidence type="ECO:0000313" key="4">
    <source>
        <dbReference type="Proteomes" id="UP000886520"/>
    </source>
</evidence>
<feature type="repeat" description="PPR" evidence="2">
    <location>
        <begin position="22"/>
        <end position="56"/>
    </location>
</feature>
<organism evidence="3 4">
    <name type="scientific">Adiantum capillus-veneris</name>
    <name type="common">Maidenhair fern</name>
    <dbReference type="NCBI Taxonomy" id="13818"/>
    <lineage>
        <taxon>Eukaryota</taxon>
        <taxon>Viridiplantae</taxon>
        <taxon>Streptophyta</taxon>
        <taxon>Embryophyta</taxon>
        <taxon>Tracheophyta</taxon>
        <taxon>Polypodiopsida</taxon>
        <taxon>Polypodiidae</taxon>
        <taxon>Polypodiales</taxon>
        <taxon>Pteridineae</taxon>
        <taxon>Pteridaceae</taxon>
        <taxon>Vittarioideae</taxon>
        <taxon>Adiantum</taxon>
    </lineage>
</organism>
<dbReference type="OrthoDB" id="1912696at2759"/>
<feature type="repeat" description="PPR" evidence="2">
    <location>
        <begin position="283"/>
        <end position="317"/>
    </location>
</feature>
<name>A0A9D4UGX7_ADICA</name>
<dbReference type="Proteomes" id="UP000886520">
    <property type="component" value="Chromosome 17"/>
</dbReference>
<accession>A0A9D4UGX7</accession>
<dbReference type="FunFam" id="1.25.40.10:FF:000343">
    <property type="entry name" value="Pentatricopeptide repeat-containing protein At3g58590"/>
    <property type="match status" value="1"/>
</dbReference>
<dbReference type="GO" id="GO:0009451">
    <property type="term" value="P:RNA modification"/>
    <property type="evidence" value="ECO:0007669"/>
    <property type="project" value="InterPro"/>
</dbReference>
<dbReference type="InterPro" id="IPR011990">
    <property type="entry name" value="TPR-like_helical_dom_sf"/>
</dbReference>
<evidence type="ECO:0008006" key="5">
    <source>
        <dbReference type="Google" id="ProtNLM"/>
    </source>
</evidence>
<feature type="repeat" description="PPR" evidence="2">
    <location>
        <begin position="553"/>
        <end position="583"/>
    </location>
</feature>
<dbReference type="Pfam" id="PF13041">
    <property type="entry name" value="PPR_2"/>
    <property type="match status" value="3"/>
</dbReference>
<dbReference type="PANTHER" id="PTHR47926:SF533">
    <property type="entry name" value="DYW DOMAIN-CONTAINING PROTEIN"/>
    <property type="match status" value="1"/>
</dbReference>
<dbReference type="InterPro" id="IPR046960">
    <property type="entry name" value="PPR_At4g14850-like_plant"/>
</dbReference>
<dbReference type="Pfam" id="PF20431">
    <property type="entry name" value="E_motif"/>
    <property type="match status" value="1"/>
</dbReference>
<gene>
    <name evidence="3" type="ORF">GOP47_0017639</name>
</gene>
<evidence type="ECO:0000313" key="3">
    <source>
        <dbReference type="EMBL" id="KAI5067111.1"/>
    </source>
</evidence>
<dbReference type="EMBL" id="JABFUD020000017">
    <property type="protein sequence ID" value="KAI5067111.1"/>
    <property type="molecule type" value="Genomic_DNA"/>
</dbReference>
<keyword evidence="4" id="KW-1185">Reference proteome</keyword>
<dbReference type="PROSITE" id="PS51375">
    <property type="entry name" value="PPR"/>
    <property type="match status" value="7"/>
</dbReference>
<dbReference type="PANTHER" id="PTHR47926">
    <property type="entry name" value="PENTATRICOPEPTIDE REPEAT-CONTAINING PROTEIN"/>
    <property type="match status" value="1"/>
</dbReference>
<feature type="repeat" description="PPR" evidence="2">
    <location>
        <begin position="485"/>
        <end position="515"/>
    </location>
</feature>
<dbReference type="AlphaFoldDB" id="A0A9D4UGX7"/>
<feature type="repeat" description="PPR" evidence="2">
    <location>
        <begin position="384"/>
        <end position="418"/>
    </location>
</feature>
<sequence length="721" mass="79451">MYVTCASHQDALSLFASMPKTDAVSFNAVVSSYQQCGHTLHALATFQDIYQQGILPNRASFLIALSACKNFVYISDGQCLHYCVMLESMESNVTVATALLSMYGRCQSMDDAWDVFWKLLDRDIIAWNAMISACAQNGYCQEGLELFGLLRMEGFLPNRASFLTLLEICGSFSGLRGGKRAHSCLLFEIFFSEALKLSSAFNKCCRKMLMEAFIPNRATFLAVITSLAMDIPSLAVAKYLHAYCIGTELTRDVMMVTALVSMYGKCGFVEEAWTLMDSLTEQDLVLYNAMIAVFSQNGHTEDALKLLWLLQMKGMTPDKGTFVSIIDACSDQTTIFEGRRVHAFIRELGLQSDPMMGNALLSMYGKHVKLEDAQEVFETITTRDVTTWNAMINALGQCGDLSNAVCKFEEMQTEGVIPDKFTFAGLFCACGNKQALQEGSHLHARIVGGSFNEEVGVLNALISMYGKCNDIHNARRAFGRISNPDSVSWNALIGACLRCGENEEAFVLCQSMQNVTTDQVTLISVSSAFASQSFLAEGWLLHACIVDMGLQSELSVCNALVHMYGKCGSLEDARHVFERMEVNDVISWNAIIAAYGQHGQANGAFCLLHMMLSKSLVPDIVTLISILTACSHAGRAGQLYELESMIKFMPMDPTAVSWMTLLGACNKHLDLERGVHAASRLFDLHPQECASFVLLSNLHASAGRWDDTKVAHQFSSSRVMP</sequence>
<evidence type="ECO:0000256" key="2">
    <source>
        <dbReference type="PROSITE-ProRule" id="PRU00708"/>
    </source>
</evidence>
<dbReference type="FunFam" id="1.25.40.10:FF:000031">
    <property type="entry name" value="Pentatricopeptide repeat-containing protein mitochondrial"/>
    <property type="match status" value="1"/>
</dbReference>
<evidence type="ECO:0000256" key="1">
    <source>
        <dbReference type="ARBA" id="ARBA00022737"/>
    </source>
</evidence>
<dbReference type="Pfam" id="PF01535">
    <property type="entry name" value="PPR"/>
    <property type="match status" value="5"/>
</dbReference>
<keyword evidence="1" id="KW-0677">Repeat</keyword>
<comment type="caution">
    <text evidence="3">The sequence shown here is derived from an EMBL/GenBank/DDBJ whole genome shotgun (WGS) entry which is preliminary data.</text>
</comment>
<dbReference type="Gene3D" id="1.25.40.10">
    <property type="entry name" value="Tetratricopeptide repeat domain"/>
    <property type="match status" value="6"/>
</dbReference>
<dbReference type="InterPro" id="IPR002885">
    <property type="entry name" value="PPR_rpt"/>
</dbReference>
<dbReference type="GO" id="GO:0003723">
    <property type="term" value="F:RNA binding"/>
    <property type="evidence" value="ECO:0007669"/>
    <property type="project" value="InterPro"/>
</dbReference>